<name>A0A8F5BZU4_9CREN</name>
<dbReference type="EMBL" id="CP077713">
    <property type="protein sequence ID" value="QXJ34360.1"/>
    <property type="molecule type" value="Genomic_DNA"/>
</dbReference>
<protein>
    <submittedName>
        <fullName evidence="1">Uncharacterized protein</fullName>
    </submittedName>
</protein>
<organism evidence="1 2">
    <name type="scientific">Saccharolobus shibatae</name>
    <dbReference type="NCBI Taxonomy" id="2286"/>
    <lineage>
        <taxon>Archaea</taxon>
        <taxon>Thermoproteota</taxon>
        <taxon>Thermoprotei</taxon>
        <taxon>Sulfolobales</taxon>
        <taxon>Sulfolobaceae</taxon>
        <taxon>Saccharolobus</taxon>
    </lineage>
</organism>
<dbReference type="AlphaFoldDB" id="A0A8F5BZU4"/>
<evidence type="ECO:0000313" key="1">
    <source>
        <dbReference type="EMBL" id="QXJ34360.1"/>
    </source>
</evidence>
<proteinExistence type="predicted"/>
<accession>A0A8F5BZU4</accession>
<dbReference type="Proteomes" id="UP000694036">
    <property type="component" value="Chromosome"/>
</dbReference>
<reference evidence="1 2" key="1">
    <citation type="journal article" date="2021" name="Environ. Microbiol.">
        <title>New insights into the diversity and evolution of the archaeal mobilome from three complete genomes of Saccharolobus shibatae.</title>
        <authorList>
            <person name="Medvedeva S."/>
            <person name="Brandt D."/>
            <person name="Cvirkaite-Krupovic V."/>
            <person name="Liu Y."/>
            <person name="Severinov K."/>
            <person name="Ishino S."/>
            <person name="Ishino Y."/>
            <person name="Prangishvili D."/>
            <person name="Kalinowski J."/>
            <person name="Krupovic M."/>
        </authorList>
    </citation>
    <scope>NUCLEOTIDE SEQUENCE [LARGE SCALE GENOMIC DNA]</scope>
    <source>
        <strain evidence="1 2">S38A</strain>
    </source>
</reference>
<gene>
    <name evidence="1" type="ORF">J5U22_00906</name>
</gene>
<evidence type="ECO:0000313" key="2">
    <source>
        <dbReference type="Proteomes" id="UP000694036"/>
    </source>
</evidence>
<keyword evidence="2" id="KW-1185">Reference proteome</keyword>
<sequence>MKILIIAPLTEVSEEESEIEPIEVTNWTNPPVGISSKYTFLAEKKFLEQERHEVKILTLVPTEIKTRFNVKFNNYNELASNILETLKLGDNITVEVIPWAAQESIANCIFVL</sequence>